<reference evidence="2 3" key="1">
    <citation type="submission" date="2024-06" db="EMBL/GenBank/DDBJ databases">
        <title>Genomic Encyclopedia of Type Strains, Phase IV (KMG-IV): sequencing the most valuable type-strain genomes for metagenomic binning, comparative biology and taxonomic classification.</title>
        <authorList>
            <person name="Goeker M."/>
        </authorList>
    </citation>
    <scope>NUCLEOTIDE SEQUENCE [LARGE SCALE GENOMIC DNA]</scope>
    <source>
        <strain evidence="2 3">DSM 21331</strain>
    </source>
</reference>
<name>A0ABV2LCD3_9HYPH</name>
<evidence type="ECO:0000313" key="2">
    <source>
        <dbReference type="EMBL" id="MET3694395.1"/>
    </source>
</evidence>
<feature type="domain" description="Anti-sigma K factor RskA C-terminal" evidence="1">
    <location>
        <begin position="113"/>
        <end position="239"/>
    </location>
</feature>
<dbReference type="InterPro" id="IPR051474">
    <property type="entry name" value="Anti-sigma-K/W_factor"/>
</dbReference>
<dbReference type="PANTHER" id="PTHR37461:SF1">
    <property type="entry name" value="ANTI-SIGMA-K FACTOR RSKA"/>
    <property type="match status" value="1"/>
</dbReference>
<dbReference type="Proteomes" id="UP001549145">
    <property type="component" value="Unassembled WGS sequence"/>
</dbReference>
<dbReference type="Pfam" id="PF10099">
    <property type="entry name" value="RskA_C"/>
    <property type="match status" value="1"/>
</dbReference>
<dbReference type="PANTHER" id="PTHR37461">
    <property type="entry name" value="ANTI-SIGMA-K FACTOR RSKA"/>
    <property type="match status" value="1"/>
</dbReference>
<comment type="caution">
    <text evidence="2">The sequence shown here is derived from an EMBL/GenBank/DDBJ whole genome shotgun (WGS) entry which is preliminary data.</text>
</comment>
<dbReference type="EMBL" id="JBEPMM010000014">
    <property type="protein sequence ID" value="MET3694395.1"/>
    <property type="molecule type" value="Genomic_DNA"/>
</dbReference>
<protein>
    <submittedName>
        <fullName evidence="2">Anti-sigma-K factor RskA</fullName>
    </submittedName>
</protein>
<organism evidence="2 3">
    <name type="scientific">Methylobacterium goesingense</name>
    <dbReference type="NCBI Taxonomy" id="243690"/>
    <lineage>
        <taxon>Bacteria</taxon>
        <taxon>Pseudomonadati</taxon>
        <taxon>Pseudomonadota</taxon>
        <taxon>Alphaproteobacteria</taxon>
        <taxon>Hyphomicrobiales</taxon>
        <taxon>Methylobacteriaceae</taxon>
        <taxon>Methylobacterium</taxon>
    </lineage>
</organism>
<proteinExistence type="predicted"/>
<dbReference type="RefSeq" id="WP_238274865.1">
    <property type="nucleotide sequence ID" value="NZ_BPQL01000001.1"/>
</dbReference>
<keyword evidence="3" id="KW-1185">Reference proteome</keyword>
<accession>A0ABV2LCD3</accession>
<gene>
    <name evidence="2" type="ORF">ABID43_003957</name>
</gene>
<sequence length="248" mass="25134">MSAGTPSDPGASSGDRDLRLAESVLGTLDPAERALVERELATDPAARAARDAWERRLAPLALTAPEIAPGPDVWPAIARALARAPAPPIAANDDAIGPLRRSLRRWRLATGTAAALAAGLALVIALGPSRPTDADGRYVAVVSRGGEAPALLVSVDTRAGTARVRPVEAQAPAGRSLELWYVGAGQAPKTLGLVGSGTRGLSLDGLTTPAAADALADGTFAVSVEPEGGSPTGQPTGPVVYSGRLIRD</sequence>
<dbReference type="InterPro" id="IPR018764">
    <property type="entry name" value="RskA_C"/>
</dbReference>
<evidence type="ECO:0000259" key="1">
    <source>
        <dbReference type="Pfam" id="PF10099"/>
    </source>
</evidence>
<evidence type="ECO:0000313" key="3">
    <source>
        <dbReference type="Proteomes" id="UP001549145"/>
    </source>
</evidence>